<proteinExistence type="predicted"/>
<name>A0ABV2GZE2_9HYPH</name>
<organism evidence="1 2">
    <name type="scientific">Mesorhizobium robiniae</name>
    <dbReference type="NCBI Taxonomy" id="559315"/>
    <lineage>
        <taxon>Bacteria</taxon>
        <taxon>Pseudomonadati</taxon>
        <taxon>Pseudomonadota</taxon>
        <taxon>Alphaproteobacteria</taxon>
        <taxon>Hyphomicrobiales</taxon>
        <taxon>Phyllobacteriaceae</taxon>
        <taxon>Mesorhizobium</taxon>
    </lineage>
</organism>
<evidence type="ECO:0000313" key="1">
    <source>
        <dbReference type="EMBL" id="MET3583662.1"/>
    </source>
</evidence>
<comment type="caution">
    <text evidence="1">The sequence shown here is derived from an EMBL/GenBank/DDBJ whole genome shotgun (WGS) entry which is preliminary data.</text>
</comment>
<dbReference type="Proteomes" id="UP001549204">
    <property type="component" value="Unassembled WGS sequence"/>
</dbReference>
<accession>A0ABV2GZE2</accession>
<keyword evidence="2" id="KW-1185">Reference proteome</keyword>
<sequence>MQSKITDLVEMATFEHLNSLGTPEPNVMRLITKNFATHPQSMGPCQKLLVIRSIVATAYHCASGMALLSLSAQSAHG</sequence>
<protein>
    <submittedName>
        <fullName evidence="1">Uncharacterized protein</fullName>
    </submittedName>
</protein>
<dbReference type="EMBL" id="JBEPMC010000020">
    <property type="protein sequence ID" value="MET3583662.1"/>
    <property type="molecule type" value="Genomic_DNA"/>
</dbReference>
<reference evidence="1 2" key="1">
    <citation type="submission" date="2024-06" db="EMBL/GenBank/DDBJ databases">
        <title>Genomic Encyclopedia of Type Strains, Phase IV (KMG-IV): sequencing the most valuable type-strain genomes for metagenomic binning, comparative biology and taxonomic classification.</title>
        <authorList>
            <person name="Goeker M."/>
        </authorList>
    </citation>
    <scope>NUCLEOTIDE SEQUENCE [LARGE SCALE GENOMIC DNA]</scope>
    <source>
        <strain evidence="1 2">DSM 100022</strain>
    </source>
</reference>
<gene>
    <name evidence="1" type="ORF">ABID19_006727</name>
</gene>
<evidence type="ECO:0000313" key="2">
    <source>
        <dbReference type="Proteomes" id="UP001549204"/>
    </source>
</evidence>